<dbReference type="AlphaFoldDB" id="A0AAV9XKX6"/>
<organism evidence="3 4">
    <name type="scientific">Orbilia ellipsospora</name>
    <dbReference type="NCBI Taxonomy" id="2528407"/>
    <lineage>
        <taxon>Eukaryota</taxon>
        <taxon>Fungi</taxon>
        <taxon>Dikarya</taxon>
        <taxon>Ascomycota</taxon>
        <taxon>Pezizomycotina</taxon>
        <taxon>Orbiliomycetes</taxon>
        <taxon>Orbiliales</taxon>
        <taxon>Orbiliaceae</taxon>
        <taxon>Orbilia</taxon>
    </lineage>
</organism>
<sequence length="89" mass="9085">MQRLNTILLLLSFSLTAIAAPVAQPSSTGGMDIDTTTTDSNGVRKHHHHHISGAGPGKVKHVSVVNGVVHTTTTDATGTDSGVSITATS</sequence>
<evidence type="ECO:0000313" key="3">
    <source>
        <dbReference type="EMBL" id="KAK6542626.1"/>
    </source>
</evidence>
<keyword evidence="2" id="KW-0732">Signal</keyword>
<evidence type="ECO:0000256" key="1">
    <source>
        <dbReference type="SAM" id="MobiDB-lite"/>
    </source>
</evidence>
<proteinExistence type="predicted"/>
<feature type="region of interest" description="Disordered" evidence="1">
    <location>
        <begin position="24"/>
        <end position="59"/>
    </location>
</feature>
<protein>
    <submittedName>
        <fullName evidence="3">Uncharacterized protein</fullName>
    </submittedName>
</protein>
<feature type="chain" id="PRO_5043631455" evidence="2">
    <location>
        <begin position="20"/>
        <end position="89"/>
    </location>
</feature>
<gene>
    <name evidence="3" type="ORF">TWF694_006569</name>
</gene>
<comment type="caution">
    <text evidence="3">The sequence shown here is derived from an EMBL/GenBank/DDBJ whole genome shotgun (WGS) entry which is preliminary data.</text>
</comment>
<evidence type="ECO:0000313" key="4">
    <source>
        <dbReference type="Proteomes" id="UP001365542"/>
    </source>
</evidence>
<name>A0AAV9XKX6_9PEZI</name>
<feature type="signal peptide" evidence="2">
    <location>
        <begin position="1"/>
        <end position="19"/>
    </location>
</feature>
<dbReference type="EMBL" id="JAVHJO010000002">
    <property type="protein sequence ID" value="KAK6542626.1"/>
    <property type="molecule type" value="Genomic_DNA"/>
</dbReference>
<reference evidence="3 4" key="1">
    <citation type="submission" date="2019-10" db="EMBL/GenBank/DDBJ databases">
        <authorList>
            <person name="Palmer J.M."/>
        </authorList>
    </citation>
    <scope>NUCLEOTIDE SEQUENCE [LARGE SCALE GENOMIC DNA]</scope>
    <source>
        <strain evidence="3 4">TWF694</strain>
    </source>
</reference>
<dbReference type="Proteomes" id="UP001365542">
    <property type="component" value="Unassembled WGS sequence"/>
</dbReference>
<evidence type="ECO:0000256" key="2">
    <source>
        <dbReference type="SAM" id="SignalP"/>
    </source>
</evidence>
<keyword evidence="4" id="KW-1185">Reference proteome</keyword>
<accession>A0AAV9XKX6</accession>
<feature type="compositionally biased region" description="Low complexity" evidence="1">
    <location>
        <begin position="26"/>
        <end position="40"/>
    </location>
</feature>